<sequence length="338" mass="40401">MIDFIRKLLSRTLKNTTFDPKEYFPLDEVTAVYHGYFKEKDFASFDFRVEQRLIGTIFHKNLKLYVVNRIFIKQDGFVVDDEDMYFGYSPDGNSIEKHGQYGKGLVSFYPDGSFYLTNIQLGQYQYNTRDKLDTISWKWKKSGDHQGERLLYVKKKFYEGRRLLRIEKILYRKGVGLWAYEEKSYFPYKNIIKYVRMEDAQSQVVENLSPTQVKHRKFIPTLVEYLNHQSVRGFVLLIHKDRLEEVYHSTRIGNPTQEIQRLIEEHFVSYDALESLLQMFDEEDAGPFLYMNYDETNCIVIRVEESIMHVFFLSDRKQLLNSLFADEIIRLWNQFDQG</sequence>
<comment type="caution">
    <text evidence="1">The sequence shown here is derived from an EMBL/GenBank/DDBJ whole genome shotgun (WGS) entry which is preliminary data.</text>
</comment>
<name>A0ABQ6NRV3_9BACL</name>
<protein>
    <submittedName>
        <fullName evidence="1">Uncharacterized protein</fullName>
    </submittedName>
</protein>
<organism evidence="1 2">
    <name type="scientific">Paenibacillus glycanilyticus</name>
    <dbReference type="NCBI Taxonomy" id="126569"/>
    <lineage>
        <taxon>Bacteria</taxon>
        <taxon>Bacillati</taxon>
        <taxon>Bacillota</taxon>
        <taxon>Bacilli</taxon>
        <taxon>Bacillales</taxon>
        <taxon>Paenibacillaceae</taxon>
        <taxon>Paenibacillus</taxon>
    </lineage>
</organism>
<proteinExistence type="predicted"/>
<dbReference type="Proteomes" id="UP001285921">
    <property type="component" value="Unassembled WGS sequence"/>
</dbReference>
<dbReference type="RefSeq" id="WP_317980957.1">
    <property type="nucleotide sequence ID" value="NZ_BTCL01000015.1"/>
</dbReference>
<evidence type="ECO:0000313" key="2">
    <source>
        <dbReference type="Proteomes" id="UP001285921"/>
    </source>
</evidence>
<reference evidence="1 2" key="1">
    <citation type="submission" date="2023-05" db="EMBL/GenBank/DDBJ databases">
        <title>Draft genome of Paenibacillus sp. CCS26.</title>
        <authorList>
            <person name="Akita H."/>
            <person name="Shinto Y."/>
            <person name="Kimura Z."/>
        </authorList>
    </citation>
    <scope>NUCLEOTIDE SEQUENCE [LARGE SCALE GENOMIC DNA]</scope>
    <source>
        <strain evidence="1 2">CCS26</strain>
    </source>
</reference>
<accession>A0ABQ6NRV3</accession>
<evidence type="ECO:0000313" key="1">
    <source>
        <dbReference type="EMBL" id="GMK46785.1"/>
    </source>
</evidence>
<gene>
    <name evidence="1" type="ORF">PghCCS26_39140</name>
</gene>
<keyword evidence="2" id="KW-1185">Reference proteome</keyword>
<dbReference type="EMBL" id="BTCL01000015">
    <property type="protein sequence ID" value="GMK46785.1"/>
    <property type="molecule type" value="Genomic_DNA"/>
</dbReference>